<evidence type="ECO:0000256" key="1">
    <source>
        <dbReference type="SAM" id="MobiDB-lite"/>
    </source>
</evidence>
<protein>
    <submittedName>
        <fullName evidence="2">Uncharacterized protein</fullName>
    </submittedName>
</protein>
<organism evidence="2 3">
    <name type="scientific">Rhodofomes roseus</name>
    <dbReference type="NCBI Taxonomy" id="34475"/>
    <lineage>
        <taxon>Eukaryota</taxon>
        <taxon>Fungi</taxon>
        <taxon>Dikarya</taxon>
        <taxon>Basidiomycota</taxon>
        <taxon>Agaricomycotina</taxon>
        <taxon>Agaricomycetes</taxon>
        <taxon>Polyporales</taxon>
        <taxon>Rhodofomes</taxon>
    </lineage>
</organism>
<gene>
    <name evidence="2" type="ORF">C8Q71DRAFT_728145</name>
</gene>
<comment type="caution">
    <text evidence="2">The sequence shown here is derived from an EMBL/GenBank/DDBJ whole genome shotgun (WGS) entry which is preliminary data.</text>
</comment>
<dbReference type="RefSeq" id="XP_047772878.1">
    <property type="nucleotide sequence ID" value="XM_047921921.1"/>
</dbReference>
<dbReference type="EMBL" id="JADCUA010000039">
    <property type="protein sequence ID" value="KAH9829404.1"/>
    <property type="molecule type" value="Genomic_DNA"/>
</dbReference>
<feature type="region of interest" description="Disordered" evidence="1">
    <location>
        <begin position="461"/>
        <end position="491"/>
    </location>
</feature>
<feature type="compositionally biased region" description="Low complexity" evidence="1">
    <location>
        <begin position="464"/>
        <end position="476"/>
    </location>
</feature>
<proteinExistence type="predicted"/>
<evidence type="ECO:0000313" key="2">
    <source>
        <dbReference type="EMBL" id="KAH9829404.1"/>
    </source>
</evidence>
<feature type="compositionally biased region" description="Polar residues" evidence="1">
    <location>
        <begin position="477"/>
        <end position="489"/>
    </location>
</feature>
<dbReference type="Proteomes" id="UP000814176">
    <property type="component" value="Unassembled WGS sequence"/>
</dbReference>
<dbReference type="GeneID" id="72002653"/>
<keyword evidence="3" id="KW-1185">Reference proteome</keyword>
<reference evidence="2 3" key="1">
    <citation type="journal article" date="2021" name="Environ. Microbiol.">
        <title>Gene family expansions and transcriptome signatures uncover fungal adaptations to wood decay.</title>
        <authorList>
            <person name="Hage H."/>
            <person name="Miyauchi S."/>
            <person name="Viragh M."/>
            <person name="Drula E."/>
            <person name="Min B."/>
            <person name="Chaduli D."/>
            <person name="Navarro D."/>
            <person name="Favel A."/>
            <person name="Norest M."/>
            <person name="Lesage-Meessen L."/>
            <person name="Balint B."/>
            <person name="Merenyi Z."/>
            <person name="de Eugenio L."/>
            <person name="Morin E."/>
            <person name="Martinez A.T."/>
            <person name="Baldrian P."/>
            <person name="Stursova M."/>
            <person name="Martinez M.J."/>
            <person name="Novotny C."/>
            <person name="Magnuson J.K."/>
            <person name="Spatafora J.W."/>
            <person name="Maurice S."/>
            <person name="Pangilinan J."/>
            <person name="Andreopoulos W."/>
            <person name="LaButti K."/>
            <person name="Hundley H."/>
            <person name="Na H."/>
            <person name="Kuo A."/>
            <person name="Barry K."/>
            <person name="Lipzen A."/>
            <person name="Henrissat B."/>
            <person name="Riley R."/>
            <person name="Ahrendt S."/>
            <person name="Nagy L.G."/>
            <person name="Grigoriev I.V."/>
            <person name="Martin F."/>
            <person name="Rosso M.N."/>
        </authorList>
    </citation>
    <scope>NUCLEOTIDE SEQUENCE [LARGE SCALE GENOMIC DNA]</scope>
    <source>
        <strain evidence="2 3">CIRM-BRFM 1785</strain>
    </source>
</reference>
<evidence type="ECO:0000313" key="3">
    <source>
        <dbReference type="Proteomes" id="UP000814176"/>
    </source>
</evidence>
<name>A0ABQ8JYQ0_9APHY</name>
<sequence>MAHKARRAGKRERKKTFTVLIAKIATDHHALSLLARSGDPRPRLEFEAILYALLDSTGRPSPAGDLFSGFIQWCDSATQLPDVLLQALVDRKRSVEIQYRIRMEFVASMGLKRMKEAAKAQWLSENAHVVVLDRLREAYPEYHQWIAETPEIEQQWGHRIRKGKKADKRHKRHPLVLEDPSRLRYVVKEDESVVFRDKETGDIIMMVIRDFCKDPRALKFVDCNAAESVDLRKSVRLEDPGKLVLLGYTAGSRSHPLFDWARNLRSKKHTPEFLKDLDFRLSSAFALFWNLLQVRVPKEVLAPFESYLADNSMCRMDGNSGKSTDSRGIYMVDLGDKYIEFNDAELAPPSGVAGCNYARAIHREKQAQKWAFSWTTSRRKGMTGGSFYEAVYGIKVLQAPNTMVAWMPEHDHGTSLLDWSPNRKDDIPPFAQTGIALVTSTRLASAWEKYRNTQDFAQAEKEWPASSYHPSASAASTEKQQSTSSTPAQSLAPWHCTLSRAAILHVARATGGRQIVTRARREPSVEG</sequence>
<accession>A0ABQ8JYQ0</accession>